<organism evidence="3">
    <name type="scientific">hydrothermal vent metagenome</name>
    <dbReference type="NCBI Taxonomy" id="652676"/>
    <lineage>
        <taxon>unclassified sequences</taxon>
        <taxon>metagenomes</taxon>
        <taxon>ecological metagenomes</taxon>
    </lineage>
</organism>
<feature type="domain" description="Fumarylacetoacetase-like C-terminal" evidence="2">
    <location>
        <begin position="82"/>
        <end position="254"/>
    </location>
</feature>
<dbReference type="PANTHER" id="PTHR30143:SF0">
    <property type="entry name" value="2-KETO-4-PENTENOATE HYDRATASE"/>
    <property type="match status" value="1"/>
</dbReference>
<dbReference type="PANTHER" id="PTHR30143">
    <property type="entry name" value="ACID HYDRATASE"/>
    <property type="match status" value="1"/>
</dbReference>
<evidence type="ECO:0000313" key="3">
    <source>
        <dbReference type="EMBL" id="VAV93818.1"/>
    </source>
</evidence>
<dbReference type="AlphaFoldDB" id="A0A3B0RZZ6"/>
<dbReference type="EC" id="4.1.1.77" evidence="3"/>
<name>A0A3B0RZZ6_9ZZZZ</name>
<accession>A0A3B0RZZ6</accession>
<sequence>MTDLNAIAEFVDDASRYANAIPQLSESGKDLTLEQAYEVQRLSVQRRYNRGQVQVGVKMGFTSRAKMIQMGLDEMIWGRLTNTMLVEDGGEIDLKDFVHPRVEPEIAFLLNKPLEGLVSPAQAMLAVEAIAPALEIIDSRYENFKFNLPDVVADNTSTSAYVVGPWVKPDIDFTNLGMVMSFDGRPVQIGSSAAVLGHPLRALVGAARLVGEGGGRLEAGWTVMAGGATAAEALTSGLHVRLEAQNMGSVSFSVK</sequence>
<dbReference type="SUPFAM" id="SSF56529">
    <property type="entry name" value="FAH"/>
    <property type="match status" value="1"/>
</dbReference>
<dbReference type="GO" id="GO:0005737">
    <property type="term" value="C:cytoplasm"/>
    <property type="evidence" value="ECO:0007669"/>
    <property type="project" value="TreeGrafter"/>
</dbReference>
<dbReference type="InterPro" id="IPR050772">
    <property type="entry name" value="Hydratase-Decarb/MhpD_sf"/>
</dbReference>
<dbReference type="Pfam" id="PF01557">
    <property type="entry name" value="FAA_hydrolase"/>
    <property type="match status" value="1"/>
</dbReference>
<dbReference type="EMBL" id="UOED01000085">
    <property type="protein sequence ID" value="VAV93818.1"/>
    <property type="molecule type" value="Genomic_DNA"/>
</dbReference>
<dbReference type="InterPro" id="IPR036663">
    <property type="entry name" value="Fumarylacetoacetase_C_sf"/>
</dbReference>
<dbReference type="InterPro" id="IPR011234">
    <property type="entry name" value="Fumarylacetoacetase-like_C"/>
</dbReference>
<proteinExistence type="predicted"/>
<evidence type="ECO:0000259" key="2">
    <source>
        <dbReference type="Pfam" id="PF01557"/>
    </source>
</evidence>
<dbReference type="Gene3D" id="3.90.850.10">
    <property type="entry name" value="Fumarylacetoacetase-like, C-terminal domain"/>
    <property type="match status" value="1"/>
</dbReference>
<reference evidence="3" key="1">
    <citation type="submission" date="2018-06" db="EMBL/GenBank/DDBJ databases">
        <authorList>
            <person name="Zhirakovskaya E."/>
        </authorList>
    </citation>
    <scope>NUCLEOTIDE SEQUENCE</scope>
</reference>
<evidence type="ECO:0000256" key="1">
    <source>
        <dbReference type="ARBA" id="ARBA00023239"/>
    </source>
</evidence>
<gene>
    <name evidence="3" type="ORF">MNBD_ALPHA02-532</name>
</gene>
<protein>
    <submittedName>
        <fullName evidence="3">4-oxalocrotonate decarboxylase</fullName>
        <ecNumber evidence="3">4.1.1.77</ecNumber>
    </submittedName>
</protein>
<dbReference type="GO" id="GO:0047437">
    <property type="term" value="F:4-oxalocrotonate decarboxylase activity"/>
    <property type="evidence" value="ECO:0007669"/>
    <property type="project" value="UniProtKB-EC"/>
</dbReference>
<keyword evidence="1 3" id="KW-0456">Lyase</keyword>
<dbReference type="GO" id="GO:0008684">
    <property type="term" value="F:2-oxopent-4-enoate hydratase activity"/>
    <property type="evidence" value="ECO:0007669"/>
    <property type="project" value="TreeGrafter"/>
</dbReference>